<dbReference type="AlphaFoldDB" id="A0ABD6BRT9"/>
<keyword evidence="2 6" id="KW-0812">Transmembrane</keyword>
<feature type="compositionally biased region" description="Low complexity" evidence="5">
    <location>
        <begin position="314"/>
        <end position="326"/>
    </location>
</feature>
<evidence type="ECO:0000313" key="7">
    <source>
        <dbReference type="EMBL" id="MFD1567807.1"/>
    </source>
</evidence>
<dbReference type="PANTHER" id="PTHR10806:SF6">
    <property type="entry name" value="SIGNAL PEPTIDASE COMPLEX CATALYTIC SUBUNIT SEC11"/>
    <property type="match status" value="1"/>
</dbReference>
<reference evidence="7 8" key="1">
    <citation type="journal article" date="2019" name="Int. J. Syst. Evol. Microbiol.">
        <title>The Global Catalogue of Microorganisms (GCM) 10K type strain sequencing project: providing services to taxonomists for standard genome sequencing and annotation.</title>
        <authorList>
            <consortium name="The Broad Institute Genomics Platform"/>
            <consortium name="The Broad Institute Genome Sequencing Center for Infectious Disease"/>
            <person name="Wu L."/>
            <person name="Ma J."/>
        </authorList>
    </citation>
    <scope>NUCLEOTIDE SEQUENCE [LARGE SCALE GENOMIC DNA]</scope>
    <source>
        <strain evidence="7 8">CGMCC 1.12859</strain>
    </source>
</reference>
<dbReference type="PANTHER" id="PTHR10806">
    <property type="entry name" value="SIGNAL PEPTIDASE COMPLEX CATALYTIC SUBUNIT SEC11"/>
    <property type="match status" value="1"/>
</dbReference>
<comment type="caution">
    <text evidence="7">The sequence shown here is derived from an EMBL/GenBank/DDBJ whole genome shotgun (WGS) entry which is preliminary data.</text>
</comment>
<evidence type="ECO:0000313" key="8">
    <source>
        <dbReference type="Proteomes" id="UP001597139"/>
    </source>
</evidence>
<dbReference type="EMBL" id="JBHUCZ010000009">
    <property type="protein sequence ID" value="MFD1567807.1"/>
    <property type="molecule type" value="Genomic_DNA"/>
</dbReference>
<dbReference type="InterPro" id="IPR036286">
    <property type="entry name" value="LexA/Signal_pep-like_sf"/>
</dbReference>
<dbReference type="GO" id="GO:0009003">
    <property type="term" value="F:signal peptidase activity"/>
    <property type="evidence" value="ECO:0007669"/>
    <property type="project" value="UniProtKB-EC"/>
</dbReference>
<evidence type="ECO:0000256" key="5">
    <source>
        <dbReference type="SAM" id="MobiDB-lite"/>
    </source>
</evidence>
<dbReference type="InterPro" id="IPR001733">
    <property type="entry name" value="Peptidase_S26B"/>
</dbReference>
<proteinExistence type="predicted"/>
<dbReference type="Proteomes" id="UP001597139">
    <property type="component" value="Unassembled WGS sequence"/>
</dbReference>
<evidence type="ECO:0000256" key="1">
    <source>
        <dbReference type="ARBA" id="ARBA00004370"/>
    </source>
</evidence>
<evidence type="ECO:0000256" key="2">
    <source>
        <dbReference type="ARBA" id="ARBA00022692"/>
    </source>
</evidence>
<keyword evidence="7" id="KW-0378">Hydrolase</keyword>
<name>A0ABD6BRT9_9EURY</name>
<evidence type="ECO:0000256" key="4">
    <source>
        <dbReference type="ARBA" id="ARBA00023136"/>
    </source>
</evidence>
<sequence>MSRFGEGSARHVVGFIVLLLVIAPFAAYAAPALVGADESYIVLTGSMRPGIDPGDVVFVSATSAASIGVDDVITYTRPGSNTPTTHRVVEVVERDGDRLFRTQGDANEDPDSALIAPEQVVGVVTLTIPFIGTVIGLADSQYGFLALVVLPFGLLVLDLGYSAVSRRVGRPGGASEEDADVPVVYDPVRAAEAYYDAAERRLSEAERTATPGVSARDMSASMLLAAGLAIYAGWNAYWQFTSFGAPRAETMSVLSGALVCLAFLGYLRVTNGGSDEPAPATAPGTPGVAEVAPVGAAPSVARPQAAQHPAGVEAAHGVAPGATAAPEPRVETNGHGYPVWYADGGYEQASEAREGADAQ</sequence>
<feature type="transmembrane region" description="Helical" evidence="6">
    <location>
        <begin position="12"/>
        <end position="30"/>
    </location>
</feature>
<dbReference type="CDD" id="cd06530">
    <property type="entry name" value="S26_SPase_I"/>
    <property type="match status" value="1"/>
</dbReference>
<accession>A0ABD6BRT9</accession>
<dbReference type="NCBIfam" id="TIGR02228">
    <property type="entry name" value="sigpep_I_arch"/>
    <property type="match status" value="1"/>
</dbReference>
<gene>
    <name evidence="7" type="ORF">ACFSAU_09905</name>
</gene>
<keyword evidence="4 6" id="KW-0472">Membrane</keyword>
<dbReference type="InterPro" id="IPR019533">
    <property type="entry name" value="Peptidase_S26"/>
</dbReference>
<evidence type="ECO:0000256" key="3">
    <source>
        <dbReference type="ARBA" id="ARBA00022989"/>
    </source>
</evidence>
<dbReference type="RefSeq" id="WP_267647026.1">
    <property type="nucleotide sequence ID" value="NZ_JANHGR010000001.1"/>
</dbReference>
<dbReference type="SUPFAM" id="SSF51306">
    <property type="entry name" value="LexA/Signal peptidase"/>
    <property type="match status" value="1"/>
</dbReference>
<feature type="transmembrane region" description="Helical" evidence="6">
    <location>
        <begin position="142"/>
        <end position="161"/>
    </location>
</feature>
<dbReference type="GO" id="GO:0016020">
    <property type="term" value="C:membrane"/>
    <property type="evidence" value="ECO:0007669"/>
    <property type="project" value="UniProtKB-SubCell"/>
</dbReference>
<dbReference type="EC" id="3.4.21.89" evidence="7"/>
<comment type="subcellular location">
    <subcellularLocation>
        <location evidence="1">Membrane</location>
    </subcellularLocation>
</comment>
<protein>
    <submittedName>
        <fullName evidence="7">Signal peptidase I</fullName>
        <ecNumber evidence="7">3.4.21.89</ecNumber>
    </submittedName>
</protein>
<keyword evidence="8" id="KW-1185">Reference proteome</keyword>
<feature type="region of interest" description="Disordered" evidence="5">
    <location>
        <begin position="300"/>
        <end position="342"/>
    </location>
</feature>
<evidence type="ECO:0000256" key="6">
    <source>
        <dbReference type="SAM" id="Phobius"/>
    </source>
</evidence>
<organism evidence="7 8">
    <name type="scientific">Halolamina litorea</name>
    <dbReference type="NCBI Taxonomy" id="1515593"/>
    <lineage>
        <taxon>Archaea</taxon>
        <taxon>Methanobacteriati</taxon>
        <taxon>Methanobacteriota</taxon>
        <taxon>Stenosarchaea group</taxon>
        <taxon>Halobacteria</taxon>
        <taxon>Halobacteriales</taxon>
        <taxon>Haloferacaceae</taxon>
    </lineage>
</organism>
<keyword evidence="3 6" id="KW-1133">Transmembrane helix</keyword>